<organism evidence="3 4">
    <name type="scientific">Desulfolithobacter dissulfuricans</name>
    <dbReference type="NCBI Taxonomy" id="2795293"/>
    <lineage>
        <taxon>Bacteria</taxon>
        <taxon>Pseudomonadati</taxon>
        <taxon>Thermodesulfobacteriota</taxon>
        <taxon>Desulfobulbia</taxon>
        <taxon>Desulfobulbales</taxon>
        <taxon>Desulfobulbaceae</taxon>
        <taxon>Desulfolithobacter</taxon>
    </lineage>
</organism>
<name>A0A915XLG7_9BACT</name>
<feature type="region of interest" description="Disordered" evidence="2">
    <location>
        <begin position="1"/>
        <end position="26"/>
    </location>
</feature>
<evidence type="ECO:0000256" key="2">
    <source>
        <dbReference type="SAM" id="MobiDB-lite"/>
    </source>
</evidence>
<dbReference type="InterPro" id="IPR019734">
    <property type="entry name" value="TPR_rpt"/>
</dbReference>
<feature type="repeat" description="TPR" evidence="1">
    <location>
        <begin position="21"/>
        <end position="54"/>
    </location>
</feature>
<feature type="compositionally biased region" description="Basic residues" evidence="2">
    <location>
        <begin position="1"/>
        <end position="12"/>
    </location>
</feature>
<evidence type="ECO:0000313" key="3">
    <source>
        <dbReference type="EMBL" id="BCO09761.1"/>
    </source>
</evidence>
<dbReference type="RefSeq" id="WP_267926511.1">
    <property type="nucleotide sequence ID" value="NZ_AP024233.1"/>
</dbReference>
<evidence type="ECO:0000313" key="4">
    <source>
        <dbReference type="Proteomes" id="UP001063350"/>
    </source>
</evidence>
<evidence type="ECO:0008006" key="5">
    <source>
        <dbReference type="Google" id="ProtNLM"/>
    </source>
</evidence>
<dbReference type="Proteomes" id="UP001063350">
    <property type="component" value="Chromosome"/>
</dbReference>
<dbReference type="KEGG" id="ddu:GF1_21370"/>
<sequence length="783" mass="90726">MSRKKKRKKKKQGSTIGKLSPDELKRRGQGYLESGKFRQAIEFFRQALKKERQHKDQDELRRLLARAYHGRIEEFSADRMYKEALALLENMESFCGRDAAVKTRLLLDIRSGRYAQAARLFATLDENKLEAGQRQRLEELFGALLLFSGQLGEDDFAAGSPVLRHYPEAKKAVAAYLAGQADILHTALRKIPFRSPYRDLRLLLSGCIRWHDNQDEAFRILRRIRQDSPYYPYVAGLLSRYDDPVEFFKEFARADSRQKEQLANRYGLQKHQQHFFEQLAKPDIAPYPLYQLVKKHKALFTPAEHRQVLLALAPFCHSRAVSLVDNFPGLDLLEKVRLLALAAEIELLPDIACEYWYDYLGQLDRHGVEVDPLVRALVLRHLAQLLEKIGEPEDQYVRLDMLRKSLEYDPADHETWIEAYRLAYRIGEEKKGYRIINDAVEQLPDNVPILLEAMRRAGQRNAHRKAARLAARVLKIDPINTDAMDFMAQSHLAHARKLAGKKKFDLADRELDAITFRVRSIRLKGRNLICRGMLLLLQKDRKGLDLIEQGRQENPSMLLSHVLVSLEGRLMGVPVKYRRDFDRALRQAAKNAVDTGEFLRLMKWIVSSPADEWQALRDVVATLKKYVSTCAGMDWQRDEGRMIGKALDMAGLHVALARFGRGMRKRYPDAPEWRAYELIGLVQGGNRRKLQSLTLDDIDELFEQLFHAGQHELIQRVSDLLPEQVAWNLFAQDDELFPYDEMIEEDENEVFPLPWSAVTEDVDDDEPHEKPQWHQMNLFDDLE</sequence>
<proteinExistence type="predicted"/>
<reference evidence="3" key="1">
    <citation type="submission" date="2020-12" db="EMBL/GenBank/DDBJ databases">
        <title>Desulfobium dissulfuricans gen. nov., sp. nov., a novel mesophilic, sulfate-reducing bacterium isolated from a deep-sea hydrothermal vent.</title>
        <authorList>
            <person name="Hashimoto Y."/>
            <person name="Tame A."/>
            <person name="Sawayama S."/>
            <person name="Miyazaki J."/>
            <person name="Takai K."/>
            <person name="Nakagawa S."/>
        </authorList>
    </citation>
    <scope>NUCLEOTIDE SEQUENCE</scope>
    <source>
        <strain evidence="3">GF1</strain>
    </source>
</reference>
<gene>
    <name evidence="3" type="ORF">GF1_21370</name>
</gene>
<evidence type="ECO:0000256" key="1">
    <source>
        <dbReference type="PROSITE-ProRule" id="PRU00339"/>
    </source>
</evidence>
<accession>A0A915XLG7</accession>
<dbReference type="PROSITE" id="PS50005">
    <property type="entry name" value="TPR"/>
    <property type="match status" value="1"/>
</dbReference>
<dbReference type="SUPFAM" id="SSF48452">
    <property type="entry name" value="TPR-like"/>
    <property type="match status" value="1"/>
</dbReference>
<dbReference type="AlphaFoldDB" id="A0A915XLG7"/>
<keyword evidence="1" id="KW-0802">TPR repeat</keyword>
<dbReference type="InterPro" id="IPR011990">
    <property type="entry name" value="TPR-like_helical_dom_sf"/>
</dbReference>
<dbReference type="SMART" id="SM00028">
    <property type="entry name" value="TPR"/>
    <property type="match status" value="1"/>
</dbReference>
<dbReference type="Gene3D" id="1.25.40.10">
    <property type="entry name" value="Tetratricopeptide repeat domain"/>
    <property type="match status" value="2"/>
</dbReference>
<feature type="region of interest" description="Disordered" evidence="2">
    <location>
        <begin position="760"/>
        <end position="783"/>
    </location>
</feature>
<dbReference type="EMBL" id="AP024233">
    <property type="protein sequence ID" value="BCO09761.1"/>
    <property type="molecule type" value="Genomic_DNA"/>
</dbReference>
<keyword evidence="4" id="KW-1185">Reference proteome</keyword>
<protein>
    <recommendedName>
        <fullName evidence="5">Tetratricopeptide repeat protein</fullName>
    </recommendedName>
</protein>